<dbReference type="Proteomes" id="UP001163046">
    <property type="component" value="Unassembled WGS sequence"/>
</dbReference>
<gene>
    <name evidence="1" type="ORF">OS493_000746</name>
</gene>
<keyword evidence="2" id="KW-1185">Reference proteome</keyword>
<reference evidence="1" key="1">
    <citation type="submission" date="2023-01" db="EMBL/GenBank/DDBJ databases">
        <title>Genome assembly of the deep-sea coral Lophelia pertusa.</title>
        <authorList>
            <person name="Herrera S."/>
            <person name="Cordes E."/>
        </authorList>
    </citation>
    <scope>NUCLEOTIDE SEQUENCE</scope>
    <source>
        <strain evidence="1">USNM1676648</strain>
        <tissue evidence="1">Polyp</tissue>
    </source>
</reference>
<sequence>MDVGDYFPNRFHTSRSRIPGGGYQYSFNPCISFSLGPKKETEFADCQLDVAICMWVKDQMYHKIAEQNKTQFGFYGKNKIPMLHYTGYVLGM</sequence>
<dbReference type="EMBL" id="MU825396">
    <property type="protein sequence ID" value="KAJ7394909.1"/>
    <property type="molecule type" value="Genomic_DNA"/>
</dbReference>
<name>A0A9X0A8U7_9CNID</name>
<accession>A0A9X0A8U7</accession>
<dbReference type="AlphaFoldDB" id="A0A9X0A8U7"/>
<organism evidence="1 2">
    <name type="scientific">Desmophyllum pertusum</name>
    <dbReference type="NCBI Taxonomy" id="174260"/>
    <lineage>
        <taxon>Eukaryota</taxon>
        <taxon>Metazoa</taxon>
        <taxon>Cnidaria</taxon>
        <taxon>Anthozoa</taxon>
        <taxon>Hexacorallia</taxon>
        <taxon>Scleractinia</taxon>
        <taxon>Caryophylliina</taxon>
        <taxon>Caryophylliidae</taxon>
        <taxon>Desmophyllum</taxon>
    </lineage>
</organism>
<dbReference type="OrthoDB" id="29460at2759"/>
<comment type="caution">
    <text evidence="1">The sequence shown here is derived from an EMBL/GenBank/DDBJ whole genome shotgun (WGS) entry which is preliminary data.</text>
</comment>
<evidence type="ECO:0000313" key="1">
    <source>
        <dbReference type="EMBL" id="KAJ7394909.1"/>
    </source>
</evidence>
<protein>
    <submittedName>
        <fullName evidence="1">Uncharacterized protein</fullName>
    </submittedName>
</protein>
<proteinExistence type="predicted"/>
<evidence type="ECO:0000313" key="2">
    <source>
        <dbReference type="Proteomes" id="UP001163046"/>
    </source>
</evidence>